<accession>A0A1X7AIW0</accession>
<dbReference type="InterPro" id="IPR005243">
    <property type="entry name" value="THIRX-like_proc"/>
</dbReference>
<sequence>MINVNVYGSGCKNCQVTAERILAAGHELGLEINVEKVTDLEKIMEAGVMRTPGVSVNGQLVHSGSVPSEQLIREFLG</sequence>
<name>A0A1X7AIW0_9GAMM</name>
<evidence type="ECO:0000256" key="2">
    <source>
        <dbReference type="PIRSR" id="PIRSR037031-51"/>
    </source>
</evidence>
<dbReference type="SUPFAM" id="SSF52833">
    <property type="entry name" value="Thioredoxin-like"/>
    <property type="match status" value="1"/>
</dbReference>
<feature type="domain" description="Thioredoxin-like fold" evidence="3">
    <location>
        <begin position="3"/>
        <end position="76"/>
    </location>
</feature>
<dbReference type="OrthoDB" id="9800630at2"/>
<reference evidence="4 5" key="1">
    <citation type="submission" date="2017-03" db="EMBL/GenBank/DDBJ databases">
        <authorList>
            <person name="Afonso C.L."/>
            <person name="Miller P.J."/>
            <person name="Scott M.A."/>
            <person name="Spackman E."/>
            <person name="Goraichik I."/>
            <person name="Dimitrov K.M."/>
            <person name="Suarez D.L."/>
            <person name="Swayne D.E."/>
        </authorList>
    </citation>
    <scope>NUCLEOTIDE SEQUENCE [LARGE SCALE GENOMIC DNA]</scope>
    <source>
        <strain evidence="4">SB41UT1</strain>
    </source>
</reference>
<evidence type="ECO:0000259" key="3">
    <source>
        <dbReference type="Pfam" id="PF13192"/>
    </source>
</evidence>
<dbReference type="InterPro" id="IPR012336">
    <property type="entry name" value="Thioredoxin-like_fold"/>
</dbReference>
<protein>
    <recommendedName>
        <fullName evidence="3">Thioredoxin-like fold domain-containing protein</fullName>
    </recommendedName>
</protein>
<evidence type="ECO:0000256" key="1">
    <source>
        <dbReference type="PIRSR" id="PIRSR037031-50"/>
    </source>
</evidence>
<dbReference type="PIRSF" id="PIRSF037031">
    <property type="entry name" value="Redox_disulphide_2"/>
    <property type="match status" value="1"/>
</dbReference>
<organism evidence="4 5">
    <name type="scientific">Parendozoicomonas haliclonae</name>
    <dbReference type="NCBI Taxonomy" id="1960125"/>
    <lineage>
        <taxon>Bacteria</taxon>
        <taxon>Pseudomonadati</taxon>
        <taxon>Pseudomonadota</taxon>
        <taxon>Gammaproteobacteria</taxon>
        <taxon>Oceanospirillales</taxon>
        <taxon>Endozoicomonadaceae</taxon>
        <taxon>Parendozoicomonas</taxon>
    </lineage>
</organism>
<evidence type="ECO:0000313" key="5">
    <source>
        <dbReference type="Proteomes" id="UP000196573"/>
    </source>
</evidence>
<feature type="disulfide bond" description="Redox-active" evidence="2">
    <location>
        <begin position="11"/>
        <end position="14"/>
    </location>
</feature>
<gene>
    <name evidence="4" type="ORF">EHSB41UT_01844</name>
</gene>
<dbReference type="Pfam" id="PF13192">
    <property type="entry name" value="Thioredoxin_3"/>
    <property type="match status" value="1"/>
</dbReference>
<proteinExistence type="predicted"/>
<feature type="active site" description="Nucleophile" evidence="1">
    <location>
        <position position="14"/>
    </location>
</feature>
<dbReference type="InterPro" id="IPR036249">
    <property type="entry name" value="Thioredoxin-like_sf"/>
</dbReference>
<dbReference type="Gene3D" id="3.40.30.10">
    <property type="entry name" value="Glutaredoxin"/>
    <property type="match status" value="1"/>
</dbReference>
<evidence type="ECO:0000313" key="4">
    <source>
        <dbReference type="EMBL" id="SMA45120.1"/>
    </source>
</evidence>
<dbReference type="PANTHER" id="PTHR36450:SF1">
    <property type="entry name" value="THIOREDOXIN"/>
    <property type="match status" value="1"/>
</dbReference>
<keyword evidence="2" id="KW-0676">Redox-active center</keyword>
<keyword evidence="2" id="KW-1015">Disulfide bond</keyword>
<keyword evidence="5" id="KW-1185">Reference proteome</keyword>
<dbReference type="EMBL" id="FWPT01000004">
    <property type="protein sequence ID" value="SMA45120.1"/>
    <property type="molecule type" value="Genomic_DNA"/>
</dbReference>
<dbReference type="NCBIfam" id="TIGR00412">
    <property type="entry name" value="redox_disulf_2"/>
    <property type="match status" value="1"/>
</dbReference>
<dbReference type="RefSeq" id="WP_087109118.1">
    <property type="nucleotide sequence ID" value="NZ_CBCSCN010000002.1"/>
</dbReference>
<dbReference type="Proteomes" id="UP000196573">
    <property type="component" value="Unassembled WGS sequence"/>
</dbReference>
<dbReference type="AlphaFoldDB" id="A0A1X7AIW0"/>
<feature type="active site" description="Nucleophile" evidence="1">
    <location>
        <position position="11"/>
    </location>
</feature>
<dbReference type="PANTHER" id="PTHR36450">
    <property type="entry name" value="THIOREDOXIN"/>
    <property type="match status" value="1"/>
</dbReference>